<dbReference type="Gene3D" id="3.40.50.10540">
    <property type="entry name" value="Crotonobetainyl-coa:carnitine coa-transferase, domain 1"/>
    <property type="match status" value="1"/>
</dbReference>
<sequence>MTQHADDDATTSRPTACSTDPADVVQHSRGPLHGIRVVDISTVYAAPITAMLLGDFGAEVVKVEHPTGDPARTHGATKDGHGLWWKVIARNKKCITLNLSTPEGQQILRDLLVDVDVLVENFRPGVLEKWGLGPDRLQSLNRGLITLRVTGFGQSGPYAERRAFGTLAEAMSGFAHQTGEEDGSPTLPPFGLADGVAGITGAFGVVTALYHRDGPEGHGRGQVIDLSLLEPLLGILGPGPSAFDQLGTVAGRQGNRSPNNAPRNTYRTSDGRWVAVSASATSVAERVMRLVGRPDIVDEPWFASAGDRSRNGDLLDDAVAKWIAARPLREVTAEFERVGAALAPIYDVEQLMNDPHVLARGSITTVDDEDLGPLQMQNLMLRMLRTPGAIRFPGRRLGQDNDSFYQESLGLDPDHVAELREKGVL</sequence>
<dbReference type="Gene3D" id="3.30.1540.10">
    <property type="entry name" value="formyl-coa transferase, domain 3"/>
    <property type="match status" value="1"/>
</dbReference>
<accession>A0ABT1Q942</accession>
<dbReference type="SUPFAM" id="SSF89796">
    <property type="entry name" value="CoA-transferase family III (CaiB/BaiF)"/>
    <property type="match status" value="1"/>
</dbReference>
<dbReference type="InterPro" id="IPR003673">
    <property type="entry name" value="CoA-Trfase_fam_III"/>
</dbReference>
<evidence type="ECO:0000313" key="5">
    <source>
        <dbReference type="Proteomes" id="UP001524501"/>
    </source>
</evidence>
<organism evidence="4 5">
    <name type="scientific">Rhodococcus tibetensis</name>
    <dbReference type="NCBI Taxonomy" id="2965064"/>
    <lineage>
        <taxon>Bacteria</taxon>
        <taxon>Bacillati</taxon>
        <taxon>Actinomycetota</taxon>
        <taxon>Actinomycetes</taxon>
        <taxon>Mycobacteriales</taxon>
        <taxon>Nocardiaceae</taxon>
        <taxon>Rhodococcus</taxon>
    </lineage>
</organism>
<name>A0ABT1Q942_9NOCA</name>
<dbReference type="InterPro" id="IPR023606">
    <property type="entry name" value="CoA-Trfase_III_dom_1_sf"/>
</dbReference>
<dbReference type="GO" id="GO:0016740">
    <property type="term" value="F:transferase activity"/>
    <property type="evidence" value="ECO:0007669"/>
    <property type="project" value="UniProtKB-KW"/>
</dbReference>
<comment type="similarity">
    <text evidence="1">Belongs to the CoA-transferase III family.</text>
</comment>
<dbReference type="Pfam" id="PF02515">
    <property type="entry name" value="CoA_transf_3"/>
    <property type="match status" value="1"/>
</dbReference>
<reference evidence="4 5" key="1">
    <citation type="submission" date="2022-07" db="EMBL/GenBank/DDBJ databases">
        <title>Degradation activity of malathion, p-nitrophenol and potential low-temperature adaptation strategy of Rhodococcus sp. FXJ9.536.</title>
        <authorList>
            <person name="Huang J."/>
            <person name="Huang Y."/>
        </authorList>
    </citation>
    <scope>NUCLEOTIDE SEQUENCE [LARGE SCALE GENOMIC DNA]</scope>
    <source>
        <strain evidence="4 5">FXJ9.536</strain>
    </source>
</reference>
<gene>
    <name evidence="4" type="ORF">NOF53_06205</name>
</gene>
<dbReference type="InterPro" id="IPR050509">
    <property type="entry name" value="CoA-transferase_III"/>
</dbReference>
<dbReference type="RefSeq" id="WP_255966430.1">
    <property type="nucleotide sequence ID" value="NZ_JANFQF010000004.1"/>
</dbReference>
<dbReference type="EMBL" id="JANFQF010000004">
    <property type="protein sequence ID" value="MCQ4118766.1"/>
    <property type="molecule type" value="Genomic_DNA"/>
</dbReference>
<evidence type="ECO:0000256" key="2">
    <source>
        <dbReference type="ARBA" id="ARBA00022679"/>
    </source>
</evidence>
<dbReference type="InterPro" id="IPR044855">
    <property type="entry name" value="CoA-Trfase_III_dom3_sf"/>
</dbReference>
<dbReference type="PANTHER" id="PTHR48228">
    <property type="entry name" value="SUCCINYL-COA--D-CITRAMALATE COA-TRANSFERASE"/>
    <property type="match status" value="1"/>
</dbReference>
<feature type="region of interest" description="Disordered" evidence="3">
    <location>
        <begin position="1"/>
        <end position="25"/>
    </location>
</feature>
<comment type="caution">
    <text evidence="4">The sequence shown here is derived from an EMBL/GenBank/DDBJ whole genome shotgun (WGS) entry which is preliminary data.</text>
</comment>
<keyword evidence="5" id="KW-1185">Reference proteome</keyword>
<evidence type="ECO:0000256" key="1">
    <source>
        <dbReference type="ARBA" id="ARBA00008383"/>
    </source>
</evidence>
<evidence type="ECO:0000313" key="4">
    <source>
        <dbReference type="EMBL" id="MCQ4118766.1"/>
    </source>
</evidence>
<keyword evidence="2 4" id="KW-0808">Transferase</keyword>
<dbReference type="PANTHER" id="PTHR48228:SF6">
    <property type="entry name" value="L-CARNITINE COA-TRANSFERASE"/>
    <property type="match status" value="1"/>
</dbReference>
<dbReference type="Proteomes" id="UP001524501">
    <property type="component" value="Unassembled WGS sequence"/>
</dbReference>
<proteinExistence type="inferred from homology"/>
<protein>
    <submittedName>
        <fullName evidence="4">CoA transferase</fullName>
    </submittedName>
</protein>
<evidence type="ECO:0000256" key="3">
    <source>
        <dbReference type="SAM" id="MobiDB-lite"/>
    </source>
</evidence>